<comment type="subcellular location">
    <subcellularLocation>
        <location evidence="1">Membrane</location>
        <topology evidence="1">Multi-pass membrane protein</topology>
    </subcellularLocation>
</comment>
<dbReference type="EMBL" id="JBBYHV010000001">
    <property type="protein sequence ID" value="MEL1250282.1"/>
    <property type="molecule type" value="Genomic_DNA"/>
</dbReference>
<reference evidence="6 7" key="1">
    <citation type="submission" date="2024-04" db="EMBL/GenBank/DDBJ databases">
        <title>Aurantiacibacter sp. DGU6 16S ribosomal RNA gene Genome sequencing and assembly.</title>
        <authorList>
            <person name="Park S."/>
        </authorList>
    </citation>
    <scope>NUCLEOTIDE SEQUENCE [LARGE SCALE GENOMIC DNA]</scope>
    <source>
        <strain evidence="6 7">DGU6</strain>
    </source>
</reference>
<evidence type="ECO:0000256" key="4">
    <source>
        <dbReference type="ARBA" id="ARBA00023136"/>
    </source>
</evidence>
<dbReference type="InterPro" id="IPR003825">
    <property type="entry name" value="Colicin-V_CvpA"/>
</dbReference>
<dbReference type="Pfam" id="PF02674">
    <property type="entry name" value="Colicin_V"/>
    <property type="match status" value="1"/>
</dbReference>
<proteinExistence type="predicted"/>
<keyword evidence="3 5" id="KW-1133">Transmembrane helix</keyword>
<keyword evidence="2 5" id="KW-0812">Transmembrane</keyword>
<dbReference type="Proteomes" id="UP001497045">
    <property type="component" value="Unassembled WGS sequence"/>
</dbReference>
<evidence type="ECO:0000256" key="1">
    <source>
        <dbReference type="ARBA" id="ARBA00004141"/>
    </source>
</evidence>
<evidence type="ECO:0000313" key="7">
    <source>
        <dbReference type="Proteomes" id="UP001497045"/>
    </source>
</evidence>
<comment type="caution">
    <text evidence="6">The sequence shown here is derived from an EMBL/GenBank/DDBJ whole genome shotgun (WGS) entry which is preliminary data.</text>
</comment>
<evidence type="ECO:0000256" key="2">
    <source>
        <dbReference type="ARBA" id="ARBA00022692"/>
    </source>
</evidence>
<feature type="transmembrane region" description="Helical" evidence="5">
    <location>
        <begin position="101"/>
        <end position="125"/>
    </location>
</feature>
<accession>A0ABU9IEX7</accession>
<name>A0ABU9IEX7_9SPHN</name>
<protein>
    <submittedName>
        <fullName evidence="6">CvpA family protein</fullName>
    </submittedName>
</protein>
<dbReference type="PANTHER" id="PTHR36926">
    <property type="entry name" value="COLICIN V PRODUCTION PROTEIN"/>
    <property type="match status" value="1"/>
</dbReference>
<evidence type="ECO:0000256" key="3">
    <source>
        <dbReference type="ARBA" id="ARBA00022989"/>
    </source>
</evidence>
<feature type="transmembrane region" description="Helical" evidence="5">
    <location>
        <begin position="60"/>
        <end position="81"/>
    </location>
</feature>
<feature type="transmembrane region" description="Helical" evidence="5">
    <location>
        <begin position="7"/>
        <end position="25"/>
    </location>
</feature>
<gene>
    <name evidence="6" type="ORF">AAEO60_06320</name>
</gene>
<evidence type="ECO:0000313" key="6">
    <source>
        <dbReference type="EMBL" id="MEL1250282.1"/>
    </source>
</evidence>
<evidence type="ECO:0000256" key="5">
    <source>
        <dbReference type="SAM" id="Phobius"/>
    </source>
</evidence>
<organism evidence="6 7">
    <name type="scientific">Aurantiacibacter gilvus</name>
    <dbReference type="NCBI Taxonomy" id="3139141"/>
    <lineage>
        <taxon>Bacteria</taxon>
        <taxon>Pseudomonadati</taxon>
        <taxon>Pseudomonadota</taxon>
        <taxon>Alphaproteobacteria</taxon>
        <taxon>Sphingomonadales</taxon>
        <taxon>Erythrobacteraceae</taxon>
        <taxon>Aurantiacibacter</taxon>
    </lineage>
</organism>
<sequence>MTAFDLIVLLIVGVAAVGGFLRGFVQEVLSIMAWILAVLAIRFLHTDLTAAVLDFMGSPITASILAFALLLLVPYAGMKLIASRAANNARTSVLNPVDKVLGFGFGALKGLIIVVVAFSLLVLGYDTVWGSSGRPLWIAEARTYQLVDAGSREMVQIIAERRARLQHDDEGE</sequence>
<keyword evidence="7" id="KW-1185">Reference proteome</keyword>
<keyword evidence="4 5" id="KW-0472">Membrane</keyword>
<feature type="transmembrane region" description="Helical" evidence="5">
    <location>
        <begin position="31"/>
        <end position="53"/>
    </location>
</feature>
<dbReference type="RefSeq" id="WP_341672804.1">
    <property type="nucleotide sequence ID" value="NZ_JBBYHV010000001.1"/>
</dbReference>
<dbReference type="PANTHER" id="PTHR36926:SF1">
    <property type="entry name" value="COLICIN V PRODUCTION PROTEIN"/>
    <property type="match status" value="1"/>
</dbReference>
<dbReference type="InterPro" id="IPR052719">
    <property type="entry name" value="CvpA-like"/>
</dbReference>